<dbReference type="EMBL" id="BK068110">
    <property type="protein sequence ID" value="DBA56174.1"/>
    <property type="molecule type" value="Genomic_DNA"/>
</dbReference>
<organism evidence="1">
    <name type="scientific">Porphyromonas phage phage029a_Kyudai3</name>
    <dbReference type="NCBI Taxonomy" id="3154119"/>
    <lineage>
        <taxon>Viruses</taxon>
        <taxon>Duplodnaviria</taxon>
        <taxon>Heunggongvirae</taxon>
        <taxon>Uroviricota</taxon>
        <taxon>Caudoviricetes</taxon>
        <taxon>Nixviridae</taxon>
        <taxon>Haasevirus</taxon>
        <taxon>Haasevirus pging00V</taxon>
    </lineage>
</organism>
<sequence>MLDDVGRCRIYAVFCWKQVLFVGNRLFELRPTNPTGVFSPPSRCFYLCT</sequence>
<name>A0AAT9JEM1_9CAUD</name>
<evidence type="ECO:0000313" key="1">
    <source>
        <dbReference type="EMBL" id="DBA56174.1"/>
    </source>
</evidence>
<accession>A0AAT9JEM1</accession>
<reference evidence="1" key="1">
    <citation type="journal article" date="2023" name="Microbiome">
        <title>Phages are unrecognized players in the ecology of the oral pathogen Porphyromonas gingivalis.</title>
        <authorList>
            <person name="Matrishin C.B."/>
            <person name="Haase E.M."/>
            <person name="Dewhirst F.E."/>
            <person name="Mark Welch J.L."/>
            <person name="Miranda-Sanchez F."/>
            <person name="Chen T."/>
            <person name="MacFarland D.C."/>
            <person name="Kauffman K.M."/>
        </authorList>
    </citation>
    <scope>NUCLEOTIDE SEQUENCE</scope>
</reference>
<reference evidence="1" key="2">
    <citation type="submission" date="2024-05" db="EMBL/GenBank/DDBJ databases">
        <authorList>
            <person name="Matrishin C.B."/>
            <person name="Kauffman K.M."/>
        </authorList>
    </citation>
    <scope>NUCLEOTIDE SEQUENCE</scope>
</reference>
<proteinExistence type="predicted"/>
<protein>
    <submittedName>
        <fullName evidence="1">Uncharacterized protein</fullName>
    </submittedName>
</protein>